<dbReference type="EMBL" id="CM045762">
    <property type="protein sequence ID" value="KAI8012148.1"/>
    <property type="molecule type" value="Genomic_DNA"/>
</dbReference>
<reference evidence="1 2" key="1">
    <citation type="journal article" date="2022" name="Plant J.">
        <title>Chromosome-level genome of Camellia lanceoleosa provides a valuable resource for understanding genome evolution and self-incompatibility.</title>
        <authorList>
            <person name="Gong W."/>
            <person name="Xiao S."/>
            <person name="Wang L."/>
            <person name="Liao Z."/>
            <person name="Chang Y."/>
            <person name="Mo W."/>
            <person name="Hu G."/>
            <person name="Li W."/>
            <person name="Zhao G."/>
            <person name="Zhu H."/>
            <person name="Hu X."/>
            <person name="Ji K."/>
            <person name="Xiang X."/>
            <person name="Song Q."/>
            <person name="Yuan D."/>
            <person name="Jin S."/>
            <person name="Zhang L."/>
        </authorList>
    </citation>
    <scope>NUCLEOTIDE SEQUENCE [LARGE SCALE GENOMIC DNA]</scope>
    <source>
        <strain evidence="1">SQ_2022a</strain>
    </source>
</reference>
<name>A0ACC0HHJ7_9ERIC</name>
<keyword evidence="2" id="KW-1185">Reference proteome</keyword>
<gene>
    <name evidence="1" type="ORF">LOK49_LG06G02778</name>
</gene>
<organism evidence="1 2">
    <name type="scientific">Camellia lanceoleosa</name>
    <dbReference type="NCBI Taxonomy" id="1840588"/>
    <lineage>
        <taxon>Eukaryota</taxon>
        <taxon>Viridiplantae</taxon>
        <taxon>Streptophyta</taxon>
        <taxon>Embryophyta</taxon>
        <taxon>Tracheophyta</taxon>
        <taxon>Spermatophyta</taxon>
        <taxon>Magnoliopsida</taxon>
        <taxon>eudicotyledons</taxon>
        <taxon>Gunneridae</taxon>
        <taxon>Pentapetalae</taxon>
        <taxon>asterids</taxon>
        <taxon>Ericales</taxon>
        <taxon>Theaceae</taxon>
        <taxon>Camellia</taxon>
    </lineage>
</organism>
<protein>
    <submittedName>
        <fullName evidence="1">Uncharacterized protein</fullName>
    </submittedName>
</protein>
<dbReference type="Proteomes" id="UP001060215">
    <property type="component" value="Chromosome 5"/>
</dbReference>
<accession>A0ACC0HHJ7</accession>
<comment type="caution">
    <text evidence="1">The sequence shown here is derived from an EMBL/GenBank/DDBJ whole genome shotgun (WGS) entry which is preliminary data.</text>
</comment>
<proteinExistence type="predicted"/>
<evidence type="ECO:0000313" key="1">
    <source>
        <dbReference type="EMBL" id="KAI8012148.1"/>
    </source>
</evidence>
<sequence>MAQSLCPGKVSWPELLGADGETAAATIEKENSLVKAVILLKGSPITDDFVCTRVRVFVDKSGIVVFLVPKAG</sequence>
<evidence type="ECO:0000313" key="2">
    <source>
        <dbReference type="Proteomes" id="UP001060215"/>
    </source>
</evidence>